<sequence length="68" mass="8090">MYTIAFINENKKINPLAFKAFNMIFINDEDDLEKKYEMIINEFLNVNHPRASFEKEKTANEIILDEGY</sequence>
<dbReference type="AlphaFoldDB" id="A0A6V6Z3J0"/>
<name>A0A6V6Z3J0_9FLAO</name>
<organism evidence="1 2">
    <name type="scientific">Flavobacterium chungangense</name>
    <dbReference type="NCBI Taxonomy" id="554283"/>
    <lineage>
        <taxon>Bacteria</taxon>
        <taxon>Pseudomonadati</taxon>
        <taxon>Bacteroidota</taxon>
        <taxon>Flavobacteriia</taxon>
        <taxon>Flavobacteriales</taxon>
        <taxon>Flavobacteriaceae</taxon>
        <taxon>Flavobacterium</taxon>
    </lineage>
</organism>
<accession>A0A6V6Z3J0</accession>
<gene>
    <name evidence="1" type="ORF">FLACHUCJ7_02786</name>
</gene>
<comment type="caution">
    <text evidence="1">The sequence shown here is derived from an EMBL/GenBank/DDBJ whole genome shotgun (WGS) entry which is preliminary data.</text>
</comment>
<dbReference type="EMBL" id="CAIJDO010000168">
    <property type="protein sequence ID" value="CAD0006350.1"/>
    <property type="molecule type" value="Genomic_DNA"/>
</dbReference>
<reference evidence="1 2" key="1">
    <citation type="submission" date="2020-06" db="EMBL/GenBank/DDBJ databases">
        <authorList>
            <person name="Criscuolo A."/>
        </authorList>
    </citation>
    <scope>NUCLEOTIDE SEQUENCE [LARGE SCALE GENOMIC DNA]</scope>
    <source>
        <strain evidence="2">CIP 110025</strain>
    </source>
</reference>
<evidence type="ECO:0000313" key="2">
    <source>
        <dbReference type="Proteomes" id="UP000556700"/>
    </source>
</evidence>
<proteinExistence type="predicted"/>
<dbReference type="Proteomes" id="UP000556700">
    <property type="component" value="Unassembled WGS sequence"/>
</dbReference>
<evidence type="ECO:0000313" key="1">
    <source>
        <dbReference type="EMBL" id="CAD0006350.1"/>
    </source>
</evidence>
<protein>
    <submittedName>
        <fullName evidence="1">Uncharacterized protein</fullName>
    </submittedName>
</protein>
<keyword evidence="2" id="KW-1185">Reference proteome</keyword>